<dbReference type="AlphaFoldDB" id="A0A451BRJ1"/>
<proteinExistence type="predicted"/>
<evidence type="ECO:0000313" key="1">
    <source>
        <dbReference type="EMBL" id="VFK80867.1"/>
    </source>
</evidence>
<gene>
    <name evidence="1" type="ORF">BECKSD772D_GA0070982_11699</name>
</gene>
<name>A0A451BRJ1_9GAMM</name>
<dbReference type="EMBL" id="CAADHB010000169">
    <property type="protein sequence ID" value="VFK80867.1"/>
    <property type="molecule type" value="Genomic_DNA"/>
</dbReference>
<accession>A0A451BRJ1</accession>
<organism evidence="1">
    <name type="scientific">Candidatus Kentrum sp. SD</name>
    <dbReference type="NCBI Taxonomy" id="2126332"/>
    <lineage>
        <taxon>Bacteria</taxon>
        <taxon>Pseudomonadati</taxon>
        <taxon>Pseudomonadota</taxon>
        <taxon>Gammaproteobacteria</taxon>
        <taxon>Candidatus Kentrum</taxon>
    </lineage>
</organism>
<sequence>MIAIFLILMQLFTAGADFLITGNGKHFPARQYGTVEVVSPREFLQRVIPTLMKRVPITLENETTTPVETMKDRYRISSRLLTNR</sequence>
<reference evidence="1" key="1">
    <citation type="submission" date="2019-02" db="EMBL/GenBank/DDBJ databases">
        <authorList>
            <person name="Gruber-Vodicka R. H."/>
            <person name="Seah K. B. B."/>
        </authorList>
    </citation>
    <scope>NUCLEOTIDE SEQUENCE</scope>
    <source>
        <strain evidence="1">BECK_S127</strain>
    </source>
</reference>
<protein>
    <submittedName>
        <fullName evidence="1">Uncharacterized protein</fullName>
    </submittedName>
</protein>